<comment type="similarity">
    <text evidence="6">Belongs to the methyltransferase superfamily. tRNA (adenine-N(6)-)-methyltransferase family.</text>
</comment>
<dbReference type="HAMAP" id="MF_01872">
    <property type="entry name" value="tRNA_methyltr_YfiC"/>
    <property type="match status" value="1"/>
</dbReference>
<keyword evidence="5 6" id="KW-0819">tRNA processing</keyword>
<proteinExistence type="inferred from homology"/>
<dbReference type="PROSITE" id="PS00092">
    <property type="entry name" value="N6_MTASE"/>
    <property type="match status" value="1"/>
</dbReference>
<keyword evidence="3 6" id="KW-0808">Transferase</keyword>
<evidence type="ECO:0000256" key="4">
    <source>
        <dbReference type="ARBA" id="ARBA00022691"/>
    </source>
</evidence>
<dbReference type="EMBL" id="BBRZ01000002">
    <property type="protein sequence ID" value="GAM54254.1"/>
    <property type="molecule type" value="Genomic_DNA"/>
</dbReference>
<evidence type="ECO:0000259" key="7">
    <source>
        <dbReference type="Pfam" id="PF05175"/>
    </source>
</evidence>
<dbReference type="AlphaFoldDB" id="A0A0B8NTZ0"/>
<dbReference type="Gene3D" id="3.40.50.150">
    <property type="entry name" value="Vaccinia Virus protein VP39"/>
    <property type="match status" value="1"/>
</dbReference>
<dbReference type="GO" id="GO:0008033">
    <property type="term" value="P:tRNA processing"/>
    <property type="evidence" value="ECO:0007669"/>
    <property type="project" value="UniProtKB-UniRule"/>
</dbReference>
<dbReference type="InterPro" id="IPR007848">
    <property type="entry name" value="Small_mtfrase_dom"/>
</dbReference>
<comment type="function">
    <text evidence="6">Specifically methylates the adenine in position 37 of tRNA(1)(Val) (anticodon cmo5UAC).</text>
</comment>
<keyword evidence="9" id="KW-1185">Reference proteome</keyword>
<dbReference type="InterPro" id="IPR029063">
    <property type="entry name" value="SAM-dependent_MTases_sf"/>
</dbReference>
<dbReference type="InterPro" id="IPR022882">
    <property type="entry name" value="tRNA_adenine-N6_MeTrfase"/>
</dbReference>
<keyword evidence="1 6" id="KW-0963">Cytoplasm</keyword>
<comment type="catalytic activity">
    <reaction evidence="6">
        <text>adenosine(37) in tRNA1(Val) + S-adenosyl-L-methionine = N(6)-methyladenosine(37) in tRNA1(Val) + S-adenosyl-L-homocysteine + H(+)</text>
        <dbReference type="Rhea" id="RHEA:43160"/>
        <dbReference type="Rhea" id="RHEA-COMP:10369"/>
        <dbReference type="Rhea" id="RHEA-COMP:10370"/>
        <dbReference type="ChEBI" id="CHEBI:15378"/>
        <dbReference type="ChEBI" id="CHEBI:57856"/>
        <dbReference type="ChEBI" id="CHEBI:59789"/>
        <dbReference type="ChEBI" id="CHEBI:74411"/>
        <dbReference type="ChEBI" id="CHEBI:74449"/>
        <dbReference type="EC" id="2.1.1.223"/>
    </reaction>
</comment>
<dbReference type="PANTHER" id="PTHR47739:SF1">
    <property type="entry name" value="TRNA1(VAL) (ADENINE(37)-N6)-METHYLTRANSFERASE"/>
    <property type="match status" value="1"/>
</dbReference>
<protein>
    <recommendedName>
        <fullName evidence="6">tRNA1(Val) (adenine(37)-N6)-methyltransferase</fullName>
        <ecNumber evidence="6">2.1.1.223</ecNumber>
    </recommendedName>
    <alternativeName>
        <fullName evidence="6">tRNA m6A37 methyltransferase</fullName>
    </alternativeName>
</protein>
<organism evidence="8 9">
    <name type="scientific">Vibrio ishigakensis</name>
    <dbReference type="NCBI Taxonomy" id="1481914"/>
    <lineage>
        <taxon>Bacteria</taxon>
        <taxon>Pseudomonadati</taxon>
        <taxon>Pseudomonadota</taxon>
        <taxon>Gammaproteobacteria</taxon>
        <taxon>Vibrionales</taxon>
        <taxon>Vibrionaceae</taxon>
        <taxon>Vibrio</taxon>
    </lineage>
</organism>
<evidence type="ECO:0000256" key="3">
    <source>
        <dbReference type="ARBA" id="ARBA00022679"/>
    </source>
</evidence>
<sequence length="275" mass="30679">MTLNLEFNVKQTANKLKQSNNKQIACTIDAYKLTTFLILMNQTTKDFEFKRFTIIGGKSGMPVSTDGVLLGAWADIKMVGSILDIGTGTGLLALMSAQRNPNADILAIDIDADAIEAARHNAASCPWSSRIQVSMTDVTKMPIKDQFERIICNPPYFNSGEQSQREQRAKARHTDTLAHKDLLKACADLLSLEGSASFILPKVEGDGFIQLAKTSGWHLSRLCEIKTTAKKPISRYLIELRRVQVEMQTTSLQIHQGTEYSQDFIALTRDFYLKM</sequence>
<comment type="subcellular location">
    <subcellularLocation>
        <location evidence="6">Cytoplasm</location>
    </subcellularLocation>
</comment>
<gene>
    <name evidence="8" type="ORF">JCM19231_246</name>
</gene>
<evidence type="ECO:0000256" key="2">
    <source>
        <dbReference type="ARBA" id="ARBA00022603"/>
    </source>
</evidence>
<dbReference type="CDD" id="cd02440">
    <property type="entry name" value="AdoMet_MTases"/>
    <property type="match status" value="1"/>
</dbReference>
<comment type="caution">
    <text evidence="8">The sequence shown here is derived from an EMBL/GenBank/DDBJ whole genome shotgun (WGS) entry which is preliminary data.</text>
</comment>
<evidence type="ECO:0000313" key="8">
    <source>
        <dbReference type="EMBL" id="GAM54254.1"/>
    </source>
</evidence>
<evidence type="ECO:0000313" key="9">
    <source>
        <dbReference type="Proteomes" id="UP000031671"/>
    </source>
</evidence>
<accession>A0A0B8NTZ0</accession>
<keyword evidence="2 6" id="KW-0489">Methyltransferase</keyword>
<keyword evidence="4 6" id="KW-0949">S-adenosyl-L-methionine</keyword>
<evidence type="ECO:0000256" key="5">
    <source>
        <dbReference type="ARBA" id="ARBA00022694"/>
    </source>
</evidence>
<dbReference type="InterPro" id="IPR050210">
    <property type="entry name" value="tRNA_Adenine-N(6)_MTase"/>
</dbReference>
<evidence type="ECO:0000256" key="6">
    <source>
        <dbReference type="HAMAP-Rule" id="MF_01872"/>
    </source>
</evidence>
<dbReference type="GO" id="GO:0005737">
    <property type="term" value="C:cytoplasm"/>
    <property type="evidence" value="ECO:0007669"/>
    <property type="project" value="UniProtKB-SubCell"/>
</dbReference>
<reference evidence="8 9" key="2">
    <citation type="submission" date="2015-01" db="EMBL/GenBank/DDBJ databases">
        <authorList>
            <consortium name="NBRP consortium"/>
            <person name="Sawabe T."/>
            <person name="Meirelles P."/>
            <person name="Feng G."/>
            <person name="Sayaka M."/>
            <person name="Hattori M."/>
            <person name="Ohkuma M."/>
        </authorList>
    </citation>
    <scope>NUCLEOTIDE SEQUENCE [LARGE SCALE GENOMIC DNA]</scope>
    <source>
        <strain evidence="9">JCM 19231</strain>
    </source>
</reference>
<evidence type="ECO:0000256" key="1">
    <source>
        <dbReference type="ARBA" id="ARBA00022490"/>
    </source>
</evidence>
<dbReference type="GO" id="GO:0032259">
    <property type="term" value="P:methylation"/>
    <property type="evidence" value="ECO:0007669"/>
    <property type="project" value="UniProtKB-KW"/>
</dbReference>
<dbReference type="Proteomes" id="UP000031671">
    <property type="component" value="Unassembled WGS sequence"/>
</dbReference>
<name>A0A0B8NTZ0_9VIBR</name>
<reference evidence="8 9" key="1">
    <citation type="submission" date="2015-01" db="EMBL/GenBank/DDBJ databases">
        <title>Vibrio sp. C1 JCM 19231 whole genome shotgun sequence.</title>
        <authorList>
            <person name="Sawabe T."/>
            <person name="Meirelles P."/>
            <person name="Feng G."/>
            <person name="Sayaka M."/>
            <person name="Hattori M."/>
            <person name="Ohkuma M."/>
        </authorList>
    </citation>
    <scope>NUCLEOTIDE SEQUENCE [LARGE SCALE GENOMIC DNA]</scope>
    <source>
        <strain evidence="9">JCM 19231</strain>
    </source>
</reference>
<dbReference type="InterPro" id="IPR002052">
    <property type="entry name" value="DNA_methylase_N6_adenine_CS"/>
</dbReference>
<dbReference type="PANTHER" id="PTHR47739">
    <property type="entry name" value="TRNA1(VAL) (ADENINE(37)-N6)-METHYLTRANSFERASE"/>
    <property type="match status" value="1"/>
</dbReference>
<dbReference type="SUPFAM" id="SSF53335">
    <property type="entry name" value="S-adenosyl-L-methionine-dependent methyltransferases"/>
    <property type="match status" value="1"/>
</dbReference>
<dbReference type="GO" id="GO:0016430">
    <property type="term" value="F:tRNA (adenine-N6)-methyltransferase activity"/>
    <property type="evidence" value="ECO:0007669"/>
    <property type="project" value="UniProtKB-UniRule"/>
</dbReference>
<dbReference type="Pfam" id="PF05175">
    <property type="entry name" value="MTS"/>
    <property type="match status" value="1"/>
</dbReference>
<feature type="domain" description="Methyltransferase small" evidence="7">
    <location>
        <begin position="78"/>
        <end position="162"/>
    </location>
</feature>
<dbReference type="EC" id="2.1.1.223" evidence="6"/>
<dbReference type="GO" id="GO:0003676">
    <property type="term" value="F:nucleic acid binding"/>
    <property type="evidence" value="ECO:0007669"/>
    <property type="project" value="InterPro"/>
</dbReference>